<gene>
    <name evidence="2" type="ORF">E1284_16335</name>
</gene>
<evidence type="ECO:0000259" key="1">
    <source>
        <dbReference type="Pfam" id="PF13340"/>
    </source>
</evidence>
<comment type="caution">
    <text evidence="2">The sequence shown here is derived from an EMBL/GenBank/DDBJ whole genome shotgun (WGS) entry which is preliminary data.</text>
</comment>
<dbReference type="Pfam" id="PF13340">
    <property type="entry name" value="DUF4096"/>
    <property type="match status" value="1"/>
</dbReference>
<keyword evidence="3" id="KW-1185">Reference proteome</keyword>
<organism evidence="2 3">
    <name type="scientific">Actinomadura bangladeshensis</name>
    <dbReference type="NCBI Taxonomy" id="453573"/>
    <lineage>
        <taxon>Bacteria</taxon>
        <taxon>Bacillati</taxon>
        <taxon>Actinomycetota</taxon>
        <taxon>Actinomycetes</taxon>
        <taxon>Streptosporangiales</taxon>
        <taxon>Thermomonosporaceae</taxon>
        <taxon>Actinomadura</taxon>
    </lineage>
</organism>
<evidence type="ECO:0000313" key="3">
    <source>
        <dbReference type="Proteomes" id="UP000295431"/>
    </source>
</evidence>
<proteinExistence type="predicted"/>
<dbReference type="Proteomes" id="UP000295431">
    <property type="component" value="Unassembled WGS sequence"/>
</dbReference>
<dbReference type="EMBL" id="SMJW01000072">
    <property type="protein sequence ID" value="TDC15088.1"/>
    <property type="molecule type" value="Genomic_DNA"/>
</dbReference>
<dbReference type="AlphaFoldDB" id="A0A4R4NYU0"/>
<dbReference type="InterPro" id="IPR025161">
    <property type="entry name" value="IS402-like_dom"/>
</dbReference>
<dbReference type="RefSeq" id="WP_131939943.1">
    <property type="nucleotide sequence ID" value="NZ_BAAAMX010000037.1"/>
</dbReference>
<sequence length="43" mass="5327">MVPTGCAWRQLPTDFPSRQTVYWYSVRWEKQRVTLRMLDVLRR</sequence>
<evidence type="ECO:0000313" key="2">
    <source>
        <dbReference type="EMBL" id="TDC15088.1"/>
    </source>
</evidence>
<protein>
    <submittedName>
        <fullName evidence="2">Transposase</fullName>
    </submittedName>
</protein>
<dbReference type="OrthoDB" id="3335835at2"/>
<accession>A0A4R4NYU0</accession>
<name>A0A4R4NYU0_9ACTN</name>
<feature type="domain" description="Insertion element IS402-like" evidence="1">
    <location>
        <begin position="2"/>
        <end position="37"/>
    </location>
</feature>
<reference evidence="2 3" key="1">
    <citation type="submission" date="2019-03" db="EMBL/GenBank/DDBJ databases">
        <title>Draft genome sequences of novel Actinobacteria.</title>
        <authorList>
            <person name="Sahin N."/>
            <person name="Ay H."/>
            <person name="Saygin H."/>
        </authorList>
    </citation>
    <scope>NUCLEOTIDE SEQUENCE [LARGE SCALE GENOMIC DNA]</scope>
    <source>
        <strain evidence="2 3">DSM 45347</strain>
    </source>
</reference>